<dbReference type="Proteomes" id="UP000479190">
    <property type="component" value="Unassembled WGS sequence"/>
</dbReference>
<evidence type="ECO:0000256" key="1">
    <source>
        <dbReference type="SAM" id="MobiDB-lite"/>
    </source>
</evidence>
<evidence type="ECO:0000313" key="2">
    <source>
        <dbReference type="EMBL" id="CAB0033486.1"/>
    </source>
</evidence>
<gene>
    <name evidence="2" type="ORF">TBRA_LOCUS5392</name>
</gene>
<organism evidence="2 3">
    <name type="scientific">Trichogramma brassicae</name>
    <dbReference type="NCBI Taxonomy" id="86971"/>
    <lineage>
        <taxon>Eukaryota</taxon>
        <taxon>Metazoa</taxon>
        <taxon>Ecdysozoa</taxon>
        <taxon>Arthropoda</taxon>
        <taxon>Hexapoda</taxon>
        <taxon>Insecta</taxon>
        <taxon>Pterygota</taxon>
        <taxon>Neoptera</taxon>
        <taxon>Endopterygota</taxon>
        <taxon>Hymenoptera</taxon>
        <taxon>Apocrita</taxon>
        <taxon>Proctotrupomorpha</taxon>
        <taxon>Chalcidoidea</taxon>
        <taxon>Trichogrammatidae</taxon>
        <taxon>Trichogramma</taxon>
    </lineage>
</organism>
<proteinExistence type="predicted"/>
<name>A0A6H5I9V9_9HYME</name>
<feature type="region of interest" description="Disordered" evidence="1">
    <location>
        <begin position="164"/>
        <end position="184"/>
    </location>
</feature>
<keyword evidence="3" id="KW-1185">Reference proteome</keyword>
<protein>
    <submittedName>
        <fullName evidence="2">Uncharacterized protein</fullName>
    </submittedName>
</protein>
<evidence type="ECO:0000313" key="3">
    <source>
        <dbReference type="Proteomes" id="UP000479190"/>
    </source>
</evidence>
<accession>A0A6H5I9V9</accession>
<sequence>MKNFNENVPEHIHAANSFKASRRALCVPCIGSSRVVSKATLRAVLVHVCCARCTIHAHSCVELKETILYRSVQRSRKSSRLQRSSQLDSSSVKVCARLKRRRREQVDRRSQEEGVCAPCAIVCVRAPDSTSLSTTTDVSRPRAQRPAAAAVAKERKKLITLAWEQQRTESDEESEEQPHQAELSTTICIREDRERKEKAAATEQQTRKSVRTKVRDYGSSRAAVIVCVSQYLISSGVRDASCVYTTISCLIFNEKSSQRSIHEQQQQQQQYSCNVQYMLYARKRVAYIMNRSGRSLAHIIYIYTSRRPIPYVYIVTITRRLAKLCGRIERTHTHTNDAAIYNIIMAECKVYACIVPARRSTSRLIYIDRLFYMHWLLMLYLHYIIK</sequence>
<dbReference type="EMBL" id="CADCXV010000711">
    <property type="protein sequence ID" value="CAB0033486.1"/>
    <property type="molecule type" value="Genomic_DNA"/>
</dbReference>
<dbReference type="AlphaFoldDB" id="A0A6H5I9V9"/>
<reference evidence="2 3" key="1">
    <citation type="submission" date="2020-02" db="EMBL/GenBank/DDBJ databases">
        <authorList>
            <person name="Ferguson B K."/>
        </authorList>
    </citation>
    <scope>NUCLEOTIDE SEQUENCE [LARGE SCALE GENOMIC DNA]</scope>
</reference>